<sequence>MAAEPHPTAAVPYTDGLNYLLFRAHYAVYRHLEDELTELGVTITQLGLAAAVQHYGPLSVADLARIHGITPQSVTTATNHLHHLGWISRRPHPTHKRVVLLELTDTGRHATQTGRRIVDRINSTLTNALGGHATQFVDNLATIMTAVGVDPPAVTTLRPNPS</sequence>
<dbReference type="InterPro" id="IPR000835">
    <property type="entry name" value="HTH_MarR-typ"/>
</dbReference>
<dbReference type="InterPro" id="IPR036390">
    <property type="entry name" value="WH_DNA-bd_sf"/>
</dbReference>
<organism evidence="2 3">
    <name type="scientific">Nocardia terpenica</name>
    <dbReference type="NCBI Taxonomy" id="455432"/>
    <lineage>
        <taxon>Bacteria</taxon>
        <taxon>Bacillati</taxon>
        <taxon>Actinomycetota</taxon>
        <taxon>Actinomycetes</taxon>
        <taxon>Mycobacteriales</taxon>
        <taxon>Nocardiaceae</taxon>
        <taxon>Nocardia</taxon>
    </lineage>
</organism>
<gene>
    <name evidence="2" type="ORF">F6W96_00070</name>
</gene>
<dbReference type="EMBL" id="CP046173">
    <property type="protein sequence ID" value="QIS16952.1"/>
    <property type="molecule type" value="Genomic_DNA"/>
</dbReference>
<dbReference type="SMART" id="SM00347">
    <property type="entry name" value="HTH_MARR"/>
    <property type="match status" value="1"/>
</dbReference>
<dbReference type="PANTHER" id="PTHR33164:SF103">
    <property type="entry name" value="REGULATORY PROTEIN MARR"/>
    <property type="match status" value="1"/>
</dbReference>
<proteinExistence type="predicted"/>
<evidence type="ECO:0000313" key="3">
    <source>
        <dbReference type="Proteomes" id="UP000500953"/>
    </source>
</evidence>
<name>A0A6G9YUS3_9NOCA</name>
<dbReference type="Gene3D" id="1.10.10.10">
    <property type="entry name" value="Winged helix-like DNA-binding domain superfamily/Winged helix DNA-binding domain"/>
    <property type="match status" value="1"/>
</dbReference>
<dbReference type="SUPFAM" id="SSF46785">
    <property type="entry name" value="Winged helix' DNA-binding domain"/>
    <property type="match status" value="1"/>
</dbReference>
<dbReference type="Pfam" id="PF12802">
    <property type="entry name" value="MarR_2"/>
    <property type="match status" value="1"/>
</dbReference>
<protein>
    <submittedName>
        <fullName evidence="2">MarR family transcriptional regulator</fullName>
    </submittedName>
</protein>
<evidence type="ECO:0000259" key="1">
    <source>
        <dbReference type="PROSITE" id="PS50995"/>
    </source>
</evidence>
<dbReference type="Proteomes" id="UP000500953">
    <property type="component" value="Chromosome"/>
</dbReference>
<evidence type="ECO:0000313" key="2">
    <source>
        <dbReference type="EMBL" id="QIS16952.1"/>
    </source>
</evidence>
<dbReference type="InterPro" id="IPR039422">
    <property type="entry name" value="MarR/SlyA-like"/>
</dbReference>
<accession>A0A6G9YUS3</accession>
<dbReference type="PANTHER" id="PTHR33164">
    <property type="entry name" value="TRANSCRIPTIONAL REGULATOR, MARR FAMILY"/>
    <property type="match status" value="1"/>
</dbReference>
<reference evidence="2 3" key="1">
    <citation type="journal article" date="2019" name="ACS Chem. Biol.">
        <title>Identification and Mobilization of a Cryptic Antibiotic Biosynthesis Gene Locus from a Human-Pathogenic Nocardia Isolate.</title>
        <authorList>
            <person name="Herisse M."/>
            <person name="Ishida K."/>
            <person name="Porter J.L."/>
            <person name="Howden B."/>
            <person name="Hertweck C."/>
            <person name="Stinear T.P."/>
            <person name="Pidot S.J."/>
        </authorList>
    </citation>
    <scope>NUCLEOTIDE SEQUENCE [LARGE SCALE GENOMIC DNA]</scope>
    <source>
        <strain evidence="2 3">AUSMDU00012715</strain>
    </source>
</reference>
<dbReference type="GO" id="GO:0003700">
    <property type="term" value="F:DNA-binding transcription factor activity"/>
    <property type="evidence" value="ECO:0007669"/>
    <property type="project" value="InterPro"/>
</dbReference>
<dbReference type="RefSeq" id="WP_167484383.1">
    <property type="nucleotide sequence ID" value="NZ_CP046173.1"/>
</dbReference>
<dbReference type="InterPro" id="IPR036388">
    <property type="entry name" value="WH-like_DNA-bd_sf"/>
</dbReference>
<dbReference type="GO" id="GO:0006950">
    <property type="term" value="P:response to stress"/>
    <property type="evidence" value="ECO:0007669"/>
    <property type="project" value="TreeGrafter"/>
</dbReference>
<feature type="domain" description="HTH marR-type" evidence="1">
    <location>
        <begin position="14"/>
        <end position="145"/>
    </location>
</feature>
<dbReference type="AlphaFoldDB" id="A0A6G9YUS3"/>
<dbReference type="PROSITE" id="PS50995">
    <property type="entry name" value="HTH_MARR_2"/>
    <property type="match status" value="1"/>
</dbReference>